<reference evidence="1" key="1">
    <citation type="submission" date="2014-11" db="EMBL/GenBank/DDBJ databases">
        <authorList>
            <person name="Amaro Gonzalez C."/>
        </authorList>
    </citation>
    <scope>NUCLEOTIDE SEQUENCE</scope>
</reference>
<name>A0A0E9ST08_ANGAN</name>
<dbReference type="EMBL" id="GBXM01064083">
    <property type="protein sequence ID" value="JAH44494.1"/>
    <property type="molecule type" value="Transcribed_RNA"/>
</dbReference>
<proteinExistence type="predicted"/>
<accession>A0A0E9ST08</accession>
<protein>
    <submittedName>
        <fullName evidence="1">Uncharacterized protein</fullName>
    </submittedName>
</protein>
<sequence>MSQLRGHCFFLLHLEPILRLQGTGEWLHLGSFVM</sequence>
<reference evidence="1" key="2">
    <citation type="journal article" date="2015" name="Fish Shellfish Immunol.">
        <title>Early steps in the European eel (Anguilla anguilla)-Vibrio vulnificus interaction in the gills: Role of the RtxA13 toxin.</title>
        <authorList>
            <person name="Callol A."/>
            <person name="Pajuelo D."/>
            <person name="Ebbesson L."/>
            <person name="Teles M."/>
            <person name="MacKenzie S."/>
            <person name="Amaro C."/>
        </authorList>
    </citation>
    <scope>NUCLEOTIDE SEQUENCE</scope>
</reference>
<dbReference type="AlphaFoldDB" id="A0A0E9ST08"/>
<evidence type="ECO:0000313" key="1">
    <source>
        <dbReference type="EMBL" id="JAH44494.1"/>
    </source>
</evidence>
<organism evidence="1">
    <name type="scientific">Anguilla anguilla</name>
    <name type="common">European freshwater eel</name>
    <name type="synonym">Muraena anguilla</name>
    <dbReference type="NCBI Taxonomy" id="7936"/>
    <lineage>
        <taxon>Eukaryota</taxon>
        <taxon>Metazoa</taxon>
        <taxon>Chordata</taxon>
        <taxon>Craniata</taxon>
        <taxon>Vertebrata</taxon>
        <taxon>Euteleostomi</taxon>
        <taxon>Actinopterygii</taxon>
        <taxon>Neopterygii</taxon>
        <taxon>Teleostei</taxon>
        <taxon>Anguilliformes</taxon>
        <taxon>Anguillidae</taxon>
        <taxon>Anguilla</taxon>
    </lineage>
</organism>